<dbReference type="AlphaFoldDB" id="A0A0A8YZG5"/>
<reference evidence="1" key="2">
    <citation type="journal article" date="2015" name="Data Brief">
        <title>Shoot transcriptome of the giant reed, Arundo donax.</title>
        <authorList>
            <person name="Barrero R.A."/>
            <person name="Guerrero F.D."/>
            <person name="Moolhuijzen P."/>
            <person name="Goolsby J.A."/>
            <person name="Tidwell J."/>
            <person name="Bellgard S.E."/>
            <person name="Bellgard M.I."/>
        </authorList>
    </citation>
    <scope>NUCLEOTIDE SEQUENCE</scope>
    <source>
        <tissue evidence="1">Shoot tissue taken approximately 20 cm above the soil surface</tissue>
    </source>
</reference>
<organism evidence="1">
    <name type="scientific">Arundo donax</name>
    <name type="common">Giant reed</name>
    <name type="synonym">Donax arundinaceus</name>
    <dbReference type="NCBI Taxonomy" id="35708"/>
    <lineage>
        <taxon>Eukaryota</taxon>
        <taxon>Viridiplantae</taxon>
        <taxon>Streptophyta</taxon>
        <taxon>Embryophyta</taxon>
        <taxon>Tracheophyta</taxon>
        <taxon>Spermatophyta</taxon>
        <taxon>Magnoliopsida</taxon>
        <taxon>Liliopsida</taxon>
        <taxon>Poales</taxon>
        <taxon>Poaceae</taxon>
        <taxon>PACMAD clade</taxon>
        <taxon>Arundinoideae</taxon>
        <taxon>Arundineae</taxon>
        <taxon>Arundo</taxon>
    </lineage>
</organism>
<evidence type="ECO:0000313" key="1">
    <source>
        <dbReference type="EMBL" id="JAD30823.1"/>
    </source>
</evidence>
<reference evidence="1" key="1">
    <citation type="submission" date="2014-09" db="EMBL/GenBank/DDBJ databases">
        <authorList>
            <person name="Magalhaes I.L.F."/>
            <person name="Oliveira U."/>
            <person name="Santos F.R."/>
            <person name="Vidigal T.H.D.A."/>
            <person name="Brescovit A.D."/>
            <person name="Santos A.J."/>
        </authorList>
    </citation>
    <scope>NUCLEOTIDE SEQUENCE</scope>
    <source>
        <tissue evidence="1">Shoot tissue taken approximately 20 cm above the soil surface</tissue>
    </source>
</reference>
<protein>
    <submittedName>
        <fullName evidence="1">Uncharacterized protein</fullName>
    </submittedName>
</protein>
<name>A0A0A8YZG5_ARUDO</name>
<proteinExistence type="predicted"/>
<dbReference type="EMBL" id="GBRH01267072">
    <property type="protein sequence ID" value="JAD30823.1"/>
    <property type="molecule type" value="Transcribed_RNA"/>
</dbReference>
<accession>A0A0A8YZG5</accession>
<sequence>MDALDMPEHPNFITAVLSNLREINKPKETLEHTSRT</sequence>